<protein>
    <submittedName>
        <fullName evidence="1">Galactose mutarotase</fullName>
    </submittedName>
</protein>
<dbReference type="OrthoDB" id="9795355at2"/>
<dbReference type="SUPFAM" id="SSF74650">
    <property type="entry name" value="Galactose mutarotase-like"/>
    <property type="match status" value="1"/>
</dbReference>
<dbReference type="GO" id="GO:0030246">
    <property type="term" value="F:carbohydrate binding"/>
    <property type="evidence" value="ECO:0007669"/>
    <property type="project" value="InterPro"/>
</dbReference>
<sequence>MEYIENDLLKIGVATHGAELSSIFDKRRNREMLWQADPAFWNRHAPVLFPIVGNVNKGIFKYRGKEYPMSSHGFARDMDFELLAKTDNSIIFVLKSDEETKKKYPFDFELIITHVLDGDTIKVQWEVKNPSENEPLYYSIGGHPAFNCPIYDNEKRTDYKVKFSRNSLKYSLIIQETREVDFENPKTLELNDGYLDIDAHLFDKDALIFDDYQVDEISLCTPDGKPYITMNCKGFPSFGLWSKEKVEARYVCLEPWIGRCDNKGFDGELPEKYCEQHLEPKKSRKTEYTIKIS</sequence>
<accession>A0A1I5TA11</accession>
<evidence type="ECO:0000313" key="2">
    <source>
        <dbReference type="Proteomes" id="UP000182624"/>
    </source>
</evidence>
<dbReference type="EMBL" id="FOXO01000008">
    <property type="protein sequence ID" value="SFP79893.1"/>
    <property type="molecule type" value="Genomic_DNA"/>
</dbReference>
<dbReference type="AlphaFoldDB" id="A0A1I5TA11"/>
<dbReference type="PANTHER" id="PTHR11122">
    <property type="entry name" value="APOSPORY-ASSOCIATED PROTEIN C-RELATED"/>
    <property type="match status" value="1"/>
</dbReference>
<dbReference type="CDD" id="cd09024">
    <property type="entry name" value="Aldose_epim_lacX"/>
    <property type="match status" value="1"/>
</dbReference>
<evidence type="ECO:0000313" key="1">
    <source>
        <dbReference type="EMBL" id="SFP79893.1"/>
    </source>
</evidence>
<dbReference type="InterPro" id="IPR011013">
    <property type="entry name" value="Gal_mutarotase_sf_dom"/>
</dbReference>
<dbReference type="PANTHER" id="PTHR11122:SF13">
    <property type="entry name" value="GLUCOSE-6-PHOSPHATE 1-EPIMERASE"/>
    <property type="match status" value="1"/>
</dbReference>
<proteinExistence type="predicted"/>
<dbReference type="RefSeq" id="WP_074886330.1">
    <property type="nucleotide sequence ID" value="NZ_FOXO01000008.1"/>
</dbReference>
<reference evidence="2" key="1">
    <citation type="submission" date="2016-10" db="EMBL/GenBank/DDBJ databases">
        <authorList>
            <person name="Varghese N."/>
            <person name="Submissions S."/>
        </authorList>
    </citation>
    <scope>NUCLEOTIDE SEQUENCE [LARGE SCALE GENOMIC DNA]</scope>
    <source>
        <strain evidence="2">P18</strain>
    </source>
</reference>
<dbReference type="Gene3D" id="2.70.98.10">
    <property type="match status" value="1"/>
</dbReference>
<organism evidence="1 2">
    <name type="scientific">Butyrivibrio proteoclasticus</name>
    <dbReference type="NCBI Taxonomy" id="43305"/>
    <lineage>
        <taxon>Bacteria</taxon>
        <taxon>Bacillati</taxon>
        <taxon>Bacillota</taxon>
        <taxon>Clostridia</taxon>
        <taxon>Lachnospirales</taxon>
        <taxon>Lachnospiraceae</taxon>
        <taxon>Butyrivibrio</taxon>
    </lineage>
</organism>
<dbReference type="InterPro" id="IPR008183">
    <property type="entry name" value="Aldose_1/G6P_1-epimerase"/>
</dbReference>
<dbReference type="Proteomes" id="UP000182624">
    <property type="component" value="Unassembled WGS sequence"/>
</dbReference>
<dbReference type="GO" id="GO:0016853">
    <property type="term" value="F:isomerase activity"/>
    <property type="evidence" value="ECO:0007669"/>
    <property type="project" value="InterPro"/>
</dbReference>
<dbReference type="InterPro" id="IPR037481">
    <property type="entry name" value="LacX"/>
</dbReference>
<dbReference type="InterPro" id="IPR014718">
    <property type="entry name" value="GH-type_carb-bd"/>
</dbReference>
<gene>
    <name evidence="1" type="ORF">SAMN04487928_10893</name>
</gene>
<keyword evidence="2" id="KW-1185">Reference proteome</keyword>
<name>A0A1I5TA11_9FIRM</name>
<dbReference type="Pfam" id="PF01263">
    <property type="entry name" value="Aldose_epim"/>
    <property type="match status" value="1"/>
</dbReference>
<dbReference type="GO" id="GO:0005975">
    <property type="term" value="P:carbohydrate metabolic process"/>
    <property type="evidence" value="ECO:0007669"/>
    <property type="project" value="InterPro"/>
</dbReference>